<evidence type="ECO:0000256" key="5">
    <source>
        <dbReference type="ARBA" id="ARBA00023242"/>
    </source>
</evidence>
<dbReference type="PANTHER" id="PTHR47338:SF20">
    <property type="entry name" value="ZN(II)2CYS6 TRANSCRIPTION FACTOR (EUROFUNG)"/>
    <property type="match status" value="1"/>
</dbReference>
<dbReference type="EMBL" id="MU003897">
    <property type="protein sequence ID" value="KAF2716079.1"/>
    <property type="molecule type" value="Genomic_DNA"/>
</dbReference>
<dbReference type="GO" id="GO:0008270">
    <property type="term" value="F:zinc ion binding"/>
    <property type="evidence" value="ECO:0007669"/>
    <property type="project" value="InterPro"/>
</dbReference>
<dbReference type="InterPro" id="IPR001138">
    <property type="entry name" value="Zn2Cys6_DnaBD"/>
</dbReference>
<evidence type="ECO:0000313" key="9">
    <source>
        <dbReference type="Proteomes" id="UP000799441"/>
    </source>
</evidence>
<evidence type="ECO:0000256" key="2">
    <source>
        <dbReference type="ARBA" id="ARBA00022723"/>
    </source>
</evidence>
<dbReference type="Pfam" id="PF00172">
    <property type="entry name" value="Zn_clus"/>
    <property type="match status" value="1"/>
</dbReference>
<accession>A0A9P4PXX5</accession>
<dbReference type="SMART" id="SM00066">
    <property type="entry name" value="GAL4"/>
    <property type="match status" value="1"/>
</dbReference>
<feature type="domain" description="Zn(2)-C6 fungal-type" evidence="7">
    <location>
        <begin position="12"/>
        <end position="42"/>
    </location>
</feature>
<dbReference type="GO" id="GO:0000981">
    <property type="term" value="F:DNA-binding transcription factor activity, RNA polymerase II-specific"/>
    <property type="evidence" value="ECO:0007669"/>
    <property type="project" value="InterPro"/>
</dbReference>
<dbReference type="CDD" id="cd12148">
    <property type="entry name" value="fungal_TF_MHR"/>
    <property type="match status" value="1"/>
</dbReference>
<keyword evidence="5" id="KW-0539">Nucleus</keyword>
<evidence type="ECO:0000256" key="4">
    <source>
        <dbReference type="ARBA" id="ARBA00023163"/>
    </source>
</evidence>
<gene>
    <name evidence="8" type="ORF">K431DRAFT_258236</name>
</gene>
<evidence type="ECO:0000256" key="1">
    <source>
        <dbReference type="ARBA" id="ARBA00004123"/>
    </source>
</evidence>
<dbReference type="AlphaFoldDB" id="A0A9P4PXX5"/>
<evidence type="ECO:0000256" key="6">
    <source>
        <dbReference type="SAM" id="MobiDB-lite"/>
    </source>
</evidence>
<comment type="caution">
    <text evidence="8">The sequence shown here is derived from an EMBL/GenBank/DDBJ whole genome shotgun (WGS) entry which is preliminary data.</text>
</comment>
<comment type="subcellular location">
    <subcellularLocation>
        <location evidence="1">Nucleus</location>
    </subcellularLocation>
</comment>
<evidence type="ECO:0000259" key="7">
    <source>
        <dbReference type="PROSITE" id="PS50048"/>
    </source>
</evidence>
<evidence type="ECO:0000313" key="8">
    <source>
        <dbReference type="EMBL" id="KAF2716079.1"/>
    </source>
</evidence>
<dbReference type="Proteomes" id="UP000799441">
    <property type="component" value="Unassembled WGS sequence"/>
</dbReference>
<dbReference type="InterPro" id="IPR007219">
    <property type="entry name" value="XnlR_reg_dom"/>
</dbReference>
<reference evidence="8" key="1">
    <citation type="journal article" date="2020" name="Stud. Mycol.">
        <title>101 Dothideomycetes genomes: a test case for predicting lifestyles and emergence of pathogens.</title>
        <authorList>
            <person name="Haridas S."/>
            <person name="Albert R."/>
            <person name="Binder M."/>
            <person name="Bloem J."/>
            <person name="Labutti K."/>
            <person name="Salamov A."/>
            <person name="Andreopoulos B."/>
            <person name="Baker S."/>
            <person name="Barry K."/>
            <person name="Bills G."/>
            <person name="Bluhm B."/>
            <person name="Cannon C."/>
            <person name="Castanera R."/>
            <person name="Culley D."/>
            <person name="Daum C."/>
            <person name="Ezra D."/>
            <person name="Gonzalez J."/>
            <person name="Henrissat B."/>
            <person name="Kuo A."/>
            <person name="Liang C."/>
            <person name="Lipzen A."/>
            <person name="Lutzoni F."/>
            <person name="Magnuson J."/>
            <person name="Mondo S."/>
            <person name="Nolan M."/>
            <person name="Ohm R."/>
            <person name="Pangilinan J."/>
            <person name="Park H.-J."/>
            <person name="Ramirez L."/>
            <person name="Alfaro M."/>
            <person name="Sun H."/>
            <person name="Tritt A."/>
            <person name="Yoshinaga Y."/>
            <person name="Zwiers L.-H."/>
            <person name="Turgeon B."/>
            <person name="Goodwin S."/>
            <person name="Spatafora J."/>
            <person name="Crous P."/>
            <person name="Grigoriev I."/>
        </authorList>
    </citation>
    <scope>NUCLEOTIDE SEQUENCE</scope>
    <source>
        <strain evidence="8">CBS 116435</strain>
    </source>
</reference>
<feature type="compositionally biased region" description="Low complexity" evidence="6">
    <location>
        <begin position="77"/>
        <end position="91"/>
    </location>
</feature>
<dbReference type="PROSITE" id="PS00463">
    <property type="entry name" value="ZN2_CY6_FUNGAL_1"/>
    <property type="match status" value="1"/>
</dbReference>
<dbReference type="SMART" id="SM00906">
    <property type="entry name" value="Fungal_trans"/>
    <property type="match status" value="1"/>
</dbReference>
<dbReference type="PROSITE" id="PS50048">
    <property type="entry name" value="ZN2_CY6_FUNGAL_2"/>
    <property type="match status" value="1"/>
</dbReference>
<dbReference type="GO" id="GO:0006351">
    <property type="term" value="P:DNA-templated transcription"/>
    <property type="evidence" value="ECO:0007669"/>
    <property type="project" value="InterPro"/>
</dbReference>
<keyword evidence="3" id="KW-0805">Transcription regulation</keyword>
<dbReference type="GO" id="GO:0003677">
    <property type="term" value="F:DNA binding"/>
    <property type="evidence" value="ECO:0007669"/>
    <property type="project" value="InterPro"/>
</dbReference>
<keyword evidence="2" id="KW-0479">Metal-binding</keyword>
<dbReference type="Gene3D" id="4.10.240.10">
    <property type="entry name" value="Zn(2)-C6 fungal-type DNA-binding domain"/>
    <property type="match status" value="1"/>
</dbReference>
<dbReference type="CDD" id="cd00067">
    <property type="entry name" value="GAL4"/>
    <property type="match status" value="1"/>
</dbReference>
<dbReference type="GO" id="GO:0005634">
    <property type="term" value="C:nucleus"/>
    <property type="evidence" value="ECO:0007669"/>
    <property type="project" value="UniProtKB-SubCell"/>
</dbReference>
<dbReference type="Pfam" id="PF04082">
    <property type="entry name" value="Fungal_trans"/>
    <property type="match status" value="1"/>
</dbReference>
<protein>
    <recommendedName>
        <fullName evidence="7">Zn(2)-C6 fungal-type domain-containing protein</fullName>
    </recommendedName>
</protein>
<feature type="region of interest" description="Disordered" evidence="6">
    <location>
        <begin position="70"/>
        <end position="104"/>
    </location>
</feature>
<name>A0A9P4PXX5_9PEZI</name>
<dbReference type="InterPro" id="IPR036864">
    <property type="entry name" value="Zn2-C6_fun-type_DNA-bd_sf"/>
</dbReference>
<keyword evidence="9" id="KW-1185">Reference proteome</keyword>
<dbReference type="InterPro" id="IPR050815">
    <property type="entry name" value="TF_fung"/>
</dbReference>
<dbReference type="OrthoDB" id="3862662at2759"/>
<sequence length="577" mass="64243">MEIDQTIVAAQACTSCRRQKRRCDKALPSCGLCQRIGRPCDYSCEAAPLAPSPEDFAALRQQVADLQSIVQSRGSTSNRDGSQSSKSSSVSPGTNAPRFEDSPAGRLNIVTPQFAVTPGNIPQGWPGPSSFPSLFFLDSNAFEYERFTVQTPFVRVPTGALTALGSSVELRAMIETYFNTVQIYFPIVSKIRLYQHLSHPLHEPGADIALLFLAMKLAITEIPGGCPPQSQLYQDVKMLFTQVEAQNGFTIQLIQALQLIALHEVGHAIYPAAYMTIGHAARLGHAMGLHERKAPQMLTRPNTWTEQEERRRVWWGVLILEGHSNIGHRAKPMATGEPSLETLLPIDDTFWDRGQMDVAAPLSLSASTTIKAAPFTRTCQAAHLIGKVTRHLNDLTIPIDYRFQEALQLNRTICALAELLPPEAQDDDPTKPSRITALALCYSGILTLYDAYSCSERLLEYGPEDQLLMQKESIAGLDSVSEKAYQLALRIRRDFQEAGANKLSPLAIDSVYQVAANYAWMYRESSNPDYQSRLAELKDILILLNTRWKCAGQYISALVDFWERAEYDEQGRYVARR</sequence>
<evidence type="ECO:0000256" key="3">
    <source>
        <dbReference type="ARBA" id="ARBA00023015"/>
    </source>
</evidence>
<keyword evidence="4" id="KW-0804">Transcription</keyword>
<dbReference type="SUPFAM" id="SSF57701">
    <property type="entry name" value="Zn2/Cys6 DNA-binding domain"/>
    <property type="match status" value="1"/>
</dbReference>
<organism evidence="8 9">
    <name type="scientific">Polychaeton citri CBS 116435</name>
    <dbReference type="NCBI Taxonomy" id="1314669"/>
    <lineage>
        <taxon>Eukaryota</taxon>
        <taxon>Fungi</taxon>
        <taxon>Dikarya</taxon>
        <taxon>Ascomycota</taxon>
        <taxon>Pezizomycotina</taxon>
        <taxon>Dothideomycetes</taxon>
        <taxon>Dothideomycetidae</taxon>
        <taxon>Capnodiales</taxon>
        <taxon>Capnodiaceae</taxon>
        <taxon>Polychaeton</taxon>
    </lineage>
</organism>
<proteinExistence type="predicted"/>
<dbReference type="PANTHER" id="PTHR47338">
    <property type="entry name" value="ZN(II)2CYS6 TRANSCRIPTION FACTOR (EUROFUNG)-RELATED"/>
    <property type="match status" value="1"/>
</dbReference>